<gene>
    <name evidence="1" type="ORF">SETTUDRAFT_111928</name>
</gene>
<dbReference type="HOGENOM" id="CLU_004286_7_1_1"/>
<dbReference type="EMBL" id="KB908748">
    <property type="protein sequence ID" value="EOA84436.1"/>
    <property type="molecule type" value="Genomic_DNA"/>
</dbReference>
<organism evidence="1 2">
    <name type="scientific">Exserohilum turcicum (strain 28A)</name>
    <name type="common">Northern leaf blight fungus</name>
    <name type="synonym">Setosphaeria turcica</name>
    <dbReference type="NCBI Taxonomy" id="671987"/>
    <lineage>
        <taxon>Eukaryota</taxon>
        <taxon>Fungi</taxon>
        <taxon>Dikarya</taxon>
        <taxon>Ascomycota</taxon>
        <taxon>Pezizomycotina</taxon>
        <taxon>Dothideomycetes</taxon>
        <taxon>Pleosporomycetidae</taxon>
        <taxon>Pleosporales</taxon>
        <taxon>Pleosporineae</taxon>
        <taxon>Pleosporaceae</taxon>
        <taxon>Exserohilum</taxon>
    </lineage>
</organism>
<name>R0IHH5_EXST2</name>
<dbReference type="AlphaFoldDB" id="R0IHH5"/>
<evidence type="ECO:0000313" key="1">
    <source>
        <dbReference type="EMBL" id="EOA84436.1"/>
    </source>
</evidence>
<keyword evidence="2" id="KW-1185">Reference proteome</keyword>
<accession>R0IHH5</accession>
<sequence length="585" mass="67782">MEVSEDITLATHKANCFRGLVRVRLDCLQFEHQLFLNKHREASPQNVRRLQKIFEKTGCLRLQDENVIDAVVEDARLDAALRAIGLSIEALQKVRSPKDAPTLHLRELKCLNGLHRIRAADQFLDENDKWWVVRLFSSESPTPILFHMVDSYINEQKPSDGEIFRRIRLYRLENKVEAERKWWARLDNSKPKDLRQLFKRREIISGFDRLLEMPGLWAKVQLGALHRLLTLKCDEEMANYLSHISKVWTKILTCRNVTLPFSAVDTITVESLESLAPKHSSIDKAYVLDLFKRNIIFPSQLDSGIRQELAENVCASEGLIPSLWTFFETLKYIEPICEILKKLVGSNMRRTIRSSLMGHYFPPERRHIQVSKLREAEITSLLSREEAAWISYVELWAFCGRYFAKLTSFTPKKESGEVKPVVEGPNPVLWRHLANFSVSRGFKTKPAEKLANSDPYTELAHEYLRKSSPLSSLSCERQIQEVLRASRIVDDDSQQPQSVLSGHLEKERRSGRPYENVLRMDERNLYLPNIYNSEEPVEANWTLIRRDMFHSLFGKLVVKVRIVAGTIHFVYLTCSSTVIFSTLYL</sequence>
<dbReference type="GeneID" id="19395521"/>
<dbReference type="InterPro" id="IPR022198">
    <property type="entry name" value="DUF3723"/>
</dbReference>
<dbReference type="eggNOG" id="ENOG502S0KD">
    <property type="taxonomic scope" value="Eukaryota"/>
</dbReference>
<dbReference type="STRING" id="671987.R0IHH5"/>
<dbReference type="OrthoDB" id="3945870at2759"/>
<reference evidence="1 2" key="1">
    <citation type="journal article" date="2012" name="PLoS Pathog.">
        <title>Diverse lifestyles and strategies of plant pathogenesis encoded in the genomes of eighteen Dothideomycetes fungi.</title>
        <authorList>
            <person name="Ohm R.A."/>
            <person name="Feau N."/>
            <person name="Henrissat B."/>
            <person name="Schoch C.L."/>
            <person name="Horwitz B.A."/>
            <person name="Barry K.W."/>
            <person name="Condon B.J."/>
            <person name="Copeland A.C."/>
            <person name="Dhillon B."/>
            <person name="Glaser F."/>
            <person name="Hesse C.N."/>
            <person name="Kosti I."/>
            <person name="LaButti K."/>
            <person name="Lindquist E.A."/>
            <person name="Lucas S."/>
            <person name="Salamov A.A."/>
            <person name="Bradshaw R.E."/>
            <person name="Ciuffetti L."/>
            <person name="Hamelin R.C."/>
            <person name="Kema G.H.J."/>
            <person name="Lawrence C."/>
            <person name="Scott J.A."/>
            <person name="Spatafora J.W."/>
            <person name="Turgeon B.G."/>
            <person name="de Wit P.J.G.M."/>
            <person name="Zhong S."/>
            <person name="Goodwin S.B."/>
            <person name="Grigoriev I.V."/>
        </authorList>
    </citation>
    <scope>NUCLEOTIDE SEQUENCE [LARGE SCALE GENOMIC DNA]</scope>
    <source>
        <strain evidence="2">28A</strain>
    </source>
</reference>
<evidence type="ECO:0000313" key="2">
    <source>
        <dbReference type="Proteomes" id="UP000016935"/>
    </source>
</evidence>
<protein>
    <submittedName>
        <fullName evidence="1">Uncharacterized protein</fullName>
    </submittedName>
</protein>
<reference evidence="1 2" key="2">
    <citation type="journal article" date="2013" name="PLoS Genet.">
        <title>Comparative genome structure, secondary metabolite, and effector coding capacity across Cochliobolus pathogens.</title>
        <authorList>
            <person name="Condon B.J."/>
            <person name="Leng Y."/>
            <person name="Wu D."/>
            <person name="Bushley K.E."/>
            <person name="Ohm R.A."/>
            <person name="Otillar R."/>
            <person name="Martin J."/>
            <person name="Schackwitz W."/>
            <person name="Grimwood J."/>
            <person name="MohdZainudin N."/>
            <person name="Xue C."/>
            <person name="Wang R."/>
            <person name="Manning V.A."/>
            <person name="Dhillon B."/>
            <person name="Tu Z.J."/>
            <person name="Steffenson B.J."/>
            <person name="Salamov A."/>
            <person name="Sun H."/>
            <person name="Lowry S."/>
            <person name="LaButti K."/>
            <person name="Han J."/>
            <person name="Copeland A."/>
            <person name="Lindquist E."/>
            <person name="Barry K."/>
            <person name="Schmutz J."/>
            <person name="Baker S.E."/>
            <person name="Ciuffetti L.M."/>
            <person name="Grigoriev I.V."/>
            <person name="Zhong S."/>
            <person name="Turgeon B.G."/>
        </authorList>
    </citation>
    <scope>NUCLEOTIDE SEQUENCE [LARGE SCALE GENOMIC DNA]</scope>
    <source>
        <strain evidence="2">28A</strain>
    </source>
</reference>
<dbReference type="RefSeq" id="XP_008027936.1">
    <property type="nucleotide sequence ID" value="XM_008029745.1"/>
</dbReference>
<proteinExistence type="predicted"/>
<dbReference type="Proteomes" id="UP000016935">
    <property type="component" value="Unassembled WGS sequence"/>
</dbReference>
<dbReference type="Pfam" id="PF12520">
    <property type="entry name" value="DUF3723"/>
    <property type="match status" value="1"/>
</dbReference>